<protein>
    <submittedName>
        <fullName evidence="1">Uncharacterized protein</fullName>
    </submittedName>
</protein>
<dbReference type="Proteomes" id="UP001479436">
    <property type="component" value="Unassembled WGS sequence"/>
</dbReference>
<accession>A0ABR2VJJ6</accession>
<gene>
    <name evidence="1" type="ORF">K7432_018038</name>
</gene>
<organism evidence="1 2">
    <name type="scientific">Basidiobolus ranarum</name>
    <dbReference type="NCBI Taxonomy" id="34480"/>
    <lineage>
        <taxon>Eukaryota</taxon>
        <taxon>Fungi</taxon>
        <taxon>Fungi incertae sedis</taxon>
        <taxon>Zoopagomycota</taxon>
        <taxon>Entomophthoromycotina</taxon>
        <taxon>Basidiobolomycetes</taxon>
        <taxon>Basidiobolales</taxon>
        <taxon>Basidiobolaceae</taxon>
        <taxon>Basidiobolus</taxon>
    </lineage>
</organism>
<proteinExistence type="predicted"/>
<evidence type="ECO:0000313" key="2">
    <source>
        <dbReference type="Proteomes" id="UP001479436"/>
    </source>
</evidence>
<reference evidence="1 2" key="1">
    <citation type="submission" date="2023-04" db="EMBL/GenBank/DDBJ databases">
        <title>Genome of Basidiobolus ranarum AG-B5.</title>
        <authorList>
            <person name="Stajich J.E."/>
            <person name="Carter-House D."/>
            <person name="Gryganskyi A."/>
        </authorList>
    </citation>
    <scope>NUCLEOTIDE SEQUENCE [LARGE SCALE GENOMIC DNA]</scope>
    <source>
        <strain evidence="1 2">AG-B5</strain>
    </source>
</reference>
<dbReference type="EMBL" id="JASJQH010011787">
    <property type="protein sequence ID" value="KAK9663713.1"/>
    <property type="molecule type" value="Genomic_DNA"/>
</dbReference>
<keyword evidence="2" id="KW-1185">Reference proteome</keyword>
<evidence type="ECO:0000313" key="1">
    <source>
        <dbReference type="EMBL" id="KAK9663713.1"/>
    </source>
</evidence>
<name>A0ABR2VJJ6_9FUNG</name>
<sequence>MSTVEYLYKYVHTNHRANVNINPNANPVNDSALAAANEPAPGMDKILQFQVVVLGEDFHQVLHVVLRGLCRQTEAEDFIH</sequence>
<comment type="caution">
    <text evidence="1">The sequence shown here is derived from an EMBL/GenBank/DDBJ whole genome shotgun (WGS) entry which is preliminary data.</text>
</comment>